<dbReference type="Proteomes" id="UP000542210">
    <property type="component" value="Unassembled WGS sequence"/>
</dbReference>
<comment type="caution">
    <text evidence="1">The sequence shown here is derived from an EMBL/GenBank/DDBJ whole genome shotgun (WGS) entry which is preliminary data.</text>
</comment>
<dbReference type="RefSeq" id="WP_184881834.1">
    <property type="nucleotide sequence ID" value="NZ_BOOV01000026.1"/>
</dbReference>
<proteinExistence type="predicted"/>
<protein>
    <submittedName>
        <fullName evidence="1">Uncharacterized protein</fullName>
    </submittedName>
</protein>
<evidence type="ECO:0000313" key="1">
    <source>
        <dbReference type="EMBL" id="MBB4702228.1"/>
    </source>
</evidence>
<name>A0A7W7DBA9_9ACTN</name>
<keyword evidence="2" id="KW-1185">Reference proteome</keyword>
<sequence length="160" mass="15990">MAVIRQSAPALAVTITPDAGLEAQSITIFGWPALALAMGPPGSMETAGSEQVAAIVRQSAPALALPVGGLGRLLTGGVPSAAAIIRQSAPAFALVLGGAGTLLAQGTPKARAVIRQSAPALALALPGRAGSLDVLTPPPLDIRIVIGRPRSRWAAGQVWT</sequence>
<dbReference type="AlphaFoldDB" id="A0A7W7DBA9"/>
<organism evidence="1 2">
    <name type="scientific">Sphaerisporangium siamense</name>
    <dbReference type="NCBI Taxonomy" id="795645"/>
    <lineage>
        <taxon>Bacteria</taxon>
        <taxon>Bacillati</taxon>
        <taxon>Actinomycetota</taxon>
        <taxon>Actinomycetes</taxon>
        <taxon>Streptosporangiales</taxon>
        <taxon>Streptosporangiaceae</taxon>
        <taxon>Sphaerisporangium</taxon>
    </lineage>
</organism>
<dbReference type="EMBL" id="JACHND010000001">
    <property type="protein sequence ID" value="MBB4702228.1"/>
    <property type="molecule type" value="Genomic_DNA"/>
</dbReference>
<reference evidence="1 2" key="1">
    <citation type="submission" date="2020-08" db="EMBL/GenBank/DDBJ databases">
        <title>Sequencing the genomes of 1000 actinobacteria strains.</title>
        <authorList>
            <person name="Klenk H.-P."/>
        </authorList>
    </citation>
    <scope>NUCLEOTIDE SEQUENCE [LARGE SCALE GENOMIC DNA]</scope>
    <source>
        <strain evidence="1 2">DSM 45784</strain>
    </source>
</reference>
<evidence type="ECO:0000313" key="2">
    <source>
        <dbReference type="Proteomes" id="UP000542210"/>
    </source>
</evidence>
<gene>
    <name evidence="1" type="ORF">BJ982_003772</name>
</gene>
<accession>A0A7W7DBA9</accession>